<evidence type="ECO:0000313" key="3">
    <source>
        <dbReference type="Proteomes" id="UP001597380"/>
    </source>
</evidence>
<dbReference type="Gene3D" id="3.30.2090.10">
    <property type="entry name" value="Multidrug efflux transporter AcrB TolC docking domain, DN and DC subdomains"/>
    <property type="match status" value="2"/>
</dbReference>
<dbReference type="EMBL" id="JBHUHT010000014">
    <property type="protein sequence ID" value="MFD2096956.1"/>
    <property type="molecule type" value="Genomic_DNA"/>
</dbReference>
<feature type="transmembrane region" description="Helical" evidence="1">
    <location>
        <begin position="343"/>
        <end position="362"/>
    </location>
</feature>
<sequence>MHPNKSSAKNYWLNLFILRPKLGHLVMALVLVLGLMSLVVLRYEVVPKIEMGIINVTTTKAGAGPEEIELSISAPLEEEILKVNGVSKVLSRSMENLSLITVILDPDTEQAQSFKRLSDVQRAVDRAQSKLPSDLIDKPLVEALSTDNLAVAELHITGPASELVLRQQARLWEQKLRATPGVAGVERLGYRRPEISIEPDLRKLWQLGIGYSEIQQAIQLRNVRDSGGSLASLVGEKKVLTVGQFDDPLEVADVIIRSAQPGNEVRLRDVAQVVRTFEDWSVQLRSDGQLGIALLIKKQGSADELKTIASIRALLDESSPAPGVELKLVNDVSRFTYDMLDALVSNAVLGLISVFLILWLFLGGRMAFWVSVGLPFAVLATFCGMLMFGLSVNSLTLMSIILVLGMLVDDAIVTGEAIQVRKEQGLTSVDSAILGTKDIAAPVLVSVLTTILAFVPITFLGGLEGKFVAAIPLVVGMTLLASLFESKFLLPAHLAHSEFKVRPRIWLNQLQHRYQKVMRYLLRRRKLAVFGMVTVFIVVTAVSGSLVRFQLYPETAVDTIHISVELPNGTAFEQSVERVEEIEQLVRQTVPASDLLNITSQIGHHDTDPYGGSMGRNQAWAIVTVFLKPQNQVQQDQRQTLAELKQVTQSLQGFVMLRVEPMSDAPIIGKPVELEVMSDGTDKRVIAASIKQYLKRVQGVTQVWDSDRTGKAIVDLQFNHHNLASYHLSVKQVADAVRIAMDGLLISEQQLAAERIYFRLRLPPQAREKLSTLRDLFVVNELGKAVALSSVADFSLRPGEADIKRHNGRRTVTVYAEIDRSQTDVVTVNEQLSQFIAAQDWSVRYPDVTFYQGGEIEQHRASYTELGFAFAGCLMLILLVLVVLFNSFSQPLLVMAVLPFSIMGVFLTFAIQGLPLSFMALIGVLGLVGVLVNDAVVMIFTLNKEAHGGDPEKVAVLATRRFRPIVITSLTTLVGLLPTAYGLGGYNPFVAPMVMTMAWGVVFGTLISLLLLPCLFMLNDDLRVALKNIFHAHDTQQADPPINK</sequence>
<protein>
    <submittedName>
        <fullName evidence="2">Efflux RND transporter permease subunit</fullName>
    </submittedName>
</protein>
<dbReference type="Pfam" id="PF00873">
    <property type="entry name" value="ACR_tran"/>
    <property type="match status" value="1"/>
</dbReference>
<dbReference type="SUPFAM" id="SSF82714">
    <property type="entry name" value="Multidrug efflux transporter AcrB TolC docking domain, DN and DC subdomains"/>
    <property type="match status" value="2"/>
</dbReference>
<organism evidence="2 3">
    <name type="scientific">Corallincola platygyrae</name>
    <dbReference type="NCBI Taxonomy" id="1193278"/>
    <lineage>
        <taxon>Bacteria</taxon>
        <taxon>Pseudomonadati</taxon>
        <taxon>Pseudomonadota</taxon>
        <taxon>Gammaproteobacteria</taxon>
        <taxon>Alteromonadales</taxon>
        <taxon>Psychromonadaceae</taxon>
        <taxon>Corallincola</taxon>
    </lineage>
</organism>
<feature type="transmembrane region" description="Helical" evidence="1">
    <location>
        <begin position="369"/>
        <end position="390"/>
    </location>
</feature>
<comment type="caution">
    <text evidence="2">The sequence shown here is derived from an EMBL/GenBank/DDBJ whole genome shotgun (WGS) entry which is preliminary data.</text>
</comment>
<reference evidence="3" key="1">
    <citation type="journal article" date="2019" name="Int. J. Syst. Evol. Microbiol.">
        <title>The Global Catalogue of Microorganisms (GCM) 10K type strain sequencing project: providing services to taxonomists for standard genome sequencing and annotation.</title>
        <authorList>
            <consortium name="The Broad Institute Genomics Platform"/>
            <consortium name="The Broad Institute Genome Sequencing Center for Infectious Disease"/>
            <person name="Wu L."/>
            <person name="Ma J."/>
        </authorList>
    </citation>
    <scope>NUCLEOTIDE SEQUENCE [LARGE SCALE GENOMIC DNA]</scope>
    <source>
        <strain evidence="3">CGMCC 1.10992</strain>
    </source>
</reference>
<keyword evidence="1" id="KW-0472">Membrane</keyword>
<keyword evidence="1" id="KW-1133">Transmembrane helix</keyword>
<proteinExistence type="predicted"/>
<feature type="transmembrane region" description="Helical" evidence="1">
    <location>
        <begin position="962"/>
        <end position="984"/>
    </location>
</feature>
<dbReference type="Gene3D" id="3.30.70.1430">
    <property type="entry name" value="Multidrug efflux transporter AcrB pore domain"/>
    <property type="match status" value="2"/>
</dbReference>
<dbReference type="InterPro" id="IPR027463">
    <property type="entry name" value="AcrB_DN_DC_subdom"/>
</dbReference>
<dbReference type="PANTHER" id="PTHR32063:SF33">
    <property type="entry name" value="RND SUPERFAMILY EFFLUX PUMP PERMEASE COMPONENT"/>
    <property type="match status" value="1"/>
</dbReference>
<name>A0ABW4XR36_9GAMM</name>
<dbReference type="SUPFAM" id="SSF82693">
    <property type="entry name" value="Multidrug efflux transporter AcrB pore domain, PN1, PN2, PC1 and PC2 subdomains"/>
    <property type="match status" value="2"/>
</dbReference>
<accession>A0ABW4XR36</accession>
<dbReference type="SUPFAM" id="SSF82866">
    <property type="entry name" value="Multidrug efflux transporter AcrB transmembrane domain"/>
    <property type="match status" value="2"/>
</dbReference>
<dbReference type="PANTHER" id="PTHR32063">
    <property type="match status" value="1"/>
</dbReference>
<keyword evidence="3" id="KW-1185">Reference proteome</keyword>
<feature type="transmembrane region" description="Helical" evidence="1">
    <location>
        <begin position="439"/>
        <end position="461"/>
    </location>
</feature>
<dbReference type="Gene3D" id="3.30.70.1320">
    <property type="entry name" value="Multidrug efflux transporter AcrB pore domain like"/>
    <property type="match status" value="1"/>
</dbReference>
<feature type="transmembrane region" description="Helical" evidence="1">
    <location>
        <begin position="21"/>
        <end position="41"/>
    </location>
</feature>
<feature type="transmembrane region" description="Helical" evidence="1">
    <location>
        <begin position="866"/>
        <end position="885"/>
    </location>
</feature>
<evidence type="ECO:0000313" key="2">
    <source>
        <dbReference type="EMBL" id="MFD2096956.1"/>
    </source>
</evidence>
<keyword evidence="1" id="KW-0812">Transmembrane</keyword>
<feature type="transmembrane region" description="Helical" evidence="1">
    <location>
        <begin position="892"/>
        <end position="912"/>
    </location>
</feature>
<feature type="transmembrane region" description="Helical" evidence="1">
    <location>
        <begin position="918"/>
        <end position="942"/>
    </location>
</feature>
<dbReference type="RefSeq" id="WP_345339740.1">
    <property type="nucleotide sequence ID" value="NZ_BAABLI010000011.1"/>
</dbReference>
<dbReference type="Gene3D" id="3.30.70.1440">
    <property type="entry name" value="Multidrug efflux transporter AcrB pore domain"/>
    <property type="match status" value="1"/>
</dbReference>
<dbReference type="Gene3D" id="1.20.1640.10">
    <property type="entry name" value="Multidrug efflux transporter AcrB transmembrane domain"/>
    <property type="match status" value="2"/>
</dbReference>
<gene>
    <name evidence="2" type="ORF">ACFSJ3_13250</name>
</gene>
<feature type="transmembrane region" description="Helical" evidence="1">
    <location>
        <begin position="467"/>
        <end position="484"/>
    </location>
</feature>
<evidence type="ECO:0000256" key="1">
    <source>
        <dbReference type="SAM" id="Phobius"/>
    </source>
</evidence>
<dbReference type="PRINTS" id="PR00702">
    <property type="entry name" value="ACRIFLAVINRP"/>
</dbReference>
<feature type="transmembrane region" description="Helical" evidence="1">
    <location>
        <begin position="996"/>
        <end position="1018"/>
    </location>
</feature>
<dbReference type="InterPro" id="IPR001036">
    <property type="entry name" value="Acrflvin-R"/>
</dbReference>
<feature type="transmembrane region" description="Helical" evidence="1">
    <location>
        <begin position="527"/>
        <end position="547"/>
    </location>
</feature>
<dbReference type="Proteomes" id="UP001597380">
    <property type="component" value="Unassembled WGS sequence"/>
</dbReference>